<dbReference type="GO" id="GO:0031507">
    <property type="term" value="P:heterochromatin formation"/>
    <property type="evidence" value="ECO:0007669"/>
    <property type="project" value="TreeGrafter"/>
</dbReference>
<keyword evidence="1" id="KW-0175">Coiled coil</keyword>
<dbReference type="PROSITE" id="PS51841">
    <property type="entry name" value="LTD"/>
    <property type="match status" value="1"/>
</dbReference>
<dbReference type="Proteomes" id="UP000054047">
    <property type="component" value="Unassembled WGS sequence"/>
</dbReference>
<dbReference type="GO" id="GO:0007097">
    <property type="term" value="P:nuclear migration"/>
    <property type="evidence" value="ECO:0007669"/>
    <property type="project" value="TreeGrafter"/>
</dbReference>
<gene>
    <name evidence="3" type="ORF">ANCDUO_21777</name>
</gene>
<dbReference type="SUPFAM" id="SSF74853">
    <property type="entry name" value="Lamin A/C globular tail domain"/>
    <property type="match status" value="1"/>
</dbReference>
<dbReference type="EMBL" id="KN762060">
    <property type="protein sequence ID" value="KIH48156.1"/>
    <property type="molecule type" value="Genomic_DNA"/>
</dbReference>
<dbReference type="GO" id="GO:0090435">
    <property type="term" value="P:protein localization to nuclear envelope"/>
    <property type="evidence" value="ECO:0007669"/>
    <property type="project" value="TreeGrafter"/>
</dbReference>
<dbReference type="GO" id="GO:0005200">
    <property type="term" value="F:structural constituent of cytoskeleton"/>
    <property type="evidence" value="ECO:0007669"/>
    <property type="project" value="TreeGrafter"/>
</dbReference>
<dbReference type="GO" id="GO:0006998">
    <property type="term" value="P:nuclear envelope organization"/>
    <property type="evidence" value="ECO:0007669"/>
    <property type="project" value="TreeGrafter"/>
</dbReference>
<reference evidence="3 4" key="1">
    <citation type="submission" date="2013-12" db="EMBL/GenBank/DDBJ databases">
        <title>Draft genome of the parsitic nematode Ancylostoma duodenale.</title>
        <authorList>
            <person name="Mitreva M."/>
        </authorList>
    </citation>
    <scope>NUCLEOTIDE SEQUENCE [LARGE SCALE GENOMIC DNA]</scope>
    <source>
        <strain evidence="3 4">Zhejiang</strain>
    </source>
</reference>
<evidence type="ECO:0000256" key="1">
    <source>
        <dbReference type="ARBA" id="ARBA00023054"/>
    </source>
</evidence>
<accession>A0A0C2FTC1</accession>
<evidence type="ECO:0000313" key="4">
    <source>
        <dbReference type="Proteomes" id="UP000054047"/>
    </source>
</evidence>
<dbReference type="Gene3D" id="1.20.5.170">
    <property type="match status" value="1"/>
</dbReference>
<dbReference type="PANTHER" id="PTHR45721:SF12">
    <property type="entry name" value="INTERMEDIATE FILAMENT PROTEIN IFA-1"/>
    <property type="match status" value="1"/>
</dbReference>
<dbReference type="Gene3D" id="2.60.40.1260">
    <property type="entry name" value="Lamin Tail domain"/>
    <property type="match status" value="1"/>
</dbReference>
<dbReference type="InterPro" id="IPR001322">
    <property type="entry name" value="Lamin_tail_dom"/>
</dbReference>
<keyword evidence="4" id="KW-1185">Reference proteome</keyword>
<dbReference type="PANTHER" id="PTHR45721">
    <property type="entry name" value="LAMIN DM0-RELATED"/>
    <property type="match status" value="1"/>
</dbReference>
<dbReference type="GO" id="GO:0005652">
    <property type="term" value="C:nuclear lamina"/>
    <property type="evidence" value="ECO:0007669"/>
    <property type="project" value="TreeGrafter"/>
</dbReference>
<evidence type="ECO:0000313" key="3">
    <source>
        <dbReference type="EMBL" id="KIH48156.1"/>
    </source>
</evidence>
<sequence length="338" mass="38070">MEKEVRGLTADLTDIRSRYDAAVKARNLGNEDDLIVKLCDLQAQICMTKRRNAVIDEECKRIRAENLKLSSDLAAQRQKLDKYKYQDTTEENRAIFRQGLLEAIAEIRKLYDEDTSKFRSEMESWYSKQVIEIRTSSRLAADASNTKNLDAEISKYRQLLEGEENRTHGRVISTASHSFDSGAQSSNYLIFPGFPSRYLKTVPVSGVHVRSSAMRRVTAANRMEGQRSAQGNVSILDVAPDGSSITIENTSVSHDEMIGEWRLRSFGGGRDVSFNFPRGFVLTPKSKVTVYARGKGVYAPPHSLVFEAEDSFATGGDVHTYLYNDENQVRTQPLYADQ</sequence>
<feature type="domain" description="LTD" evidence="2">
    <location>
        <begin position="221"/>
        <end position="337"/>
    </location>
</feature>
<dbReference type="AlphaFoldDB" id="A0A0C2FTC1"/>
<dbReference type="GO" id="GO:0051664">
    <property type="term" value="P:nuclear pore localization"/>
    <property type="evidence" value="ECO:0007669"/>
    <property type="project" value="TreeGrafter"/>
</dbReference>
<dbReference type="InterPro" id="IPR036415">
    <property type="entry name" value="Lamin_tail_dom_sf"/>
</dbReference>
<name>A0A0C2FTC1_9BILA</name>
<dbReference type="Pfam" id="PF00932">
    <property type="entry name" value="LTD"/>
    <property type="match status" value="1"/>
</dbReference>
<evidence type="ECO:0000259" key="2">
    <source>
        <dbReference type="PROSITE" id="PS51841"/>
    </source>
</evidence>
<dbReference type="OrthoDB" id="102442at2759"/>
<organism evidence="3 4">
    <name type="scientific">Ancylostoma duodenale</name>
    <dbReference type="NCBI Taxonomy" id="51022"/>
    <lineage>
        <taxon>Eukaryota</taxon>
        <taxon>Metazoa</taxon>
        <taxon>Ecdysozoa</taxon>
        <taxon>Nematoda</taxon>
        <taxon>Chromadorea</taxon>
        <taxon>Rhabditida</taxon>
        <taxon>Rhabditina</taxon>
        <taxon>Rhabditomorpha</taxon>
        <taxon>Strongyloidea</taxon>
        <taxon>Ancylostomatidae</taxon>
        <taxon>Ancylostomatinae</taxon>
        <taxon>Ancylostoma</taxon>
    </lineage>
</organism>
<proteinExistence type="predicted"/>
<protein>
    <submittedName>
        <fullName evidence="3">Intermediate filament tail domain protein</fullName>
    </submittedName>
</protein>